<reference evidence="1" key="1">
    <citation type="submission" date="2019-08" db="EMBL/GenBank/DDBJ databases">
        <authorList>
            <person name="Kucharzyk K."/>
            <person name="Murdoch R.W."/>
            <person name="Higgins S."/>
            <person name="Loffler F."/>
        </authorList>
    </citation>
    <scope>NUCLEOTIDE SEQUENCE</scope>
</reference>
<dbReference type="EMBL" id="VSSQ01073180">
    <property type="protein sequence ID" value="MPN24354.1"/>
    <property type="molecule type" value="Genomic_DNA"/>
</dbReference>
<protein>
    <submittedName>
        <fullName evidence="1">Uncharacterized protein</fullName>
    </submittedName>
</protein>
<dbReference type="Pfam" id="PF14305">
    <property type="entry name" value="ATPgrasp_TupA"/>
    <property type="match status" value="1"/>
</dbReference>
<accession>A0A645GK88</accession>
<organism evidence="1">
    <name type="scientific">bioreactor metagenome</name>
    <dbReference type="NCBI Taxonomy" id="1076179"/>
    <lineage>
        <taxon>unclassified sequences</taxon>
        <taxon>metagenomes</taxon>
        <taxon>ecological metagenomes</taxon>
    </lineage>
</organism>
<dbReference type="AlphaFoldDB" id="A0A645GK88"/>
<sequence>MDLNPYRINDITIALPEGFVMPRPPHLDEMIEIARRLGAGFRHVRVDLFDTPEGVRFGEITLYDQSGLNDDFSYEGDLDMGKMIDLGF</sequence>
<comment type="caution">
    <text evidence="1">The sequence shown here is derived from an EMBL/GenBank/DDBJ whole genome shotgun (WGS) entry which is preliminary data.</text>
</comment>
<gene>
    <name evidence="1" type="ORF">SDC9_171752</name>
</gene>
<proteinExistence type="predicted"/>
<evidence type="ECO:0000313" key="1">
    <source>
        <dbReference type="EMBL" id="MPN24354.1"/>
    </source>
</evidence>
<name>A0A645GK88_9ZZZZ</name>
<dbReference type="InterPro" id="IPR029465">
    <property type="entry name" value="ATPgrasp_TupA"/>
</dbReference>